<feature type="domain" description="ATPase dynein-related AAA" evidence="1">
    <location>
        <begin position="262"/>
        <end position="474"/>
    </location>
</feature>
<keyword evidence="3" id="KW-1185">Reference proteome</keyword>
<evidence type="ECO:0000259" key="1">
    <source>
        <dbReference type="Pfam" id="PF07728"/>
    </source>
</evidence>
<dbReference type="InterPro" id="IPR011704">
    <property type="entry name" value="ATPase_dyneun-rel_AAA"/>
</dbReference>
<dbReference type="GO" id="GO:0016887">
    <property type="term" value="F:ATP hydrolysis activity"/>
    <property type="evidence" value="ECO:0007669"/>
    <property type="project" value="InterPro"/>
</dbReference>
<reference evidence="3" key="1">
    <citation type="submission" date="2016-10" db="EMBL/GenBank/DDBJ databases">
        <authorList>
            <person name="Varghese N."/>
            <person name="Submissions S."/>
        </authorList>
    </citation>
    <scope>NUCLEOTIDE SEQUENCE [LARGE SCALE GENOMIC DNA]</scope>
    <source>
        <strain evidence="3">XBD1002</strain>
    </source>
</reference>
<dbReference type="InterPro" id="IPR027417">
    <property type="entry name" value="P-loop_NTPase"/>
</dbReference>
<dbReference type="RefSeq" id="WP_074932508.1">
    <property type="nucleotide sequence ID" value="NZ_FORI01000007.1"/>
</dbReference>
<sequence length="590" mass="68872">MNKDEFKSMFDKFNANSEAGYFDEGEWDASVKNWKTYYDEIVSPDGLQLDRWLKNDNGYLPDFLDTKEQNFGHSRIGNYDQVMIYQYTGDDKKRKNKYTNIYDEDKESHNKEIENISELENYYDTKIKCLLKDIASAKQLDDIYKIEKEENYIKFRSKAILRKISILCSVMDNSPYKHAFMWFFGDKDTDATSVLSSILEVDTSDCETFLEKNKTVYSAAKEYADIKESDSKEKYIKLYCFLRFLSDSSYNTNELSDFNNINVIFNGAPGTGKTFGVSKGIEKLQKIDSNKYKEKKYIQFHPSFSYQDFIEGIKPLGIDNNGNLKLDVVNGSLKDFCIKVRKENEAFFLNNKCKNDDNGRPTNIKDWPHYYFVVDEINRGNLSNIFGETFTLLEKDYRDYDFSNPKDGYKNVNNNLISTALSSVVKARDDVNLIYKRVDDEVVFGIPFNIHFIGIMNDVDRSIDAFDLALRRRFKWITKYCNYDVINDVLINKVEDQCNVNEYVESCKSLNDFICDRELKLGRNFEIGHSFFLKVSEQISSRSKKITADKKKSVFENYIAGTIKEYIRQIVDETEVENKLTEAREAFGIK</sequence>
<dbReference type="PANTHER" id="PTHR37291">
    <property type="entry name" value="5-METHYLCYTOSINE-SPECIFIC RESTRICTION ENZYME B"/>
    <property type="match status" value="1"/>
</dbReference>
<dbReference type="Proteomes" id="UP000182737">
    <property type="component" value="Unassembled WGS sequence"/>
</dbReference>
<proteinExistence type="predicted"/>
<protein>
    <submittedName>
        <fullName evidence="2">AAA domain (Dynein-related subfamily)</fullName>
    </submittedName>
</protein>
<dbReference type="PANTHER" id="PTHR37291:SF1">
    <property type="entry name" value="TYPE IV METHYL-DIRECTED RESTRICTION ENZYME ECOKMCRB SUBUNIT"/>
    <property type="match status" value="1"/>
</dbReference>
<gene>
    <name evidence="2" type="ORF">SAMN04487775_107226</name>
</gene>
<name>A0A1I3LWF0_9SPIR</name>
<dbReference type="EMBL" id="FORI01000007">
    <property type="protein sequence ID" value="SFI88900.1"/>
    <property type="molecule type" value="Genomic_DNA"/>
</dbReference>
<evidence type="ECO:0000313" key="3">
    <source>
        <dbReference type="Proteomes" id="UP000182737"/>
    </source>
</evidence>
<dbReference type="OrthoDB" id="9781481at2"/>
<dbReference type="Gene3D" id="3.40.50.300">
    <property type="entry name" value="P-loop containing nucleotide triphosphate hydrolases"/>
    <property type="match status" value="1"/>
</dbReference>
<evidence type="ECO:0000313" key="2">
    <source>
        <dbReference type="EMBL" id="SFI88900.1"/>
    </source>
</evidence>
<dbReference type="GO" id="GO:0005524">
    <property type="term" value="F:ATP binding"/>
    <property type="evidence" value="ECO:0007669"/>
    <property type="project" value="InterPro"/>
</dbReference>
<dbReference type="InterPro" id="IPR052934">
    <property type="entry name" value="Methyl-DNA_Rec/Restrict_Enz"/>
</dbReference>
<dbReference type="Pfam" id="PF07728">
    <property type="entry name" value="AAA_5"/>
    <property type="match status" value="1"/>
</dbReference>
<accession>A0A1I3LWF0</accession>
<dbReference type="AlphaFoldDB" id="A0A1I3LWF0"/>
<organism evidence="2 3">
    <name type="scientific">Treponema bryantii</name>
    <dbReference type="NCBI Taxonomy" id="163"/>
    <lineage>
        <taxon>Bacteria</taxon>
        <taxon>Pseudomonadati</taxon>
        <taxon>Spirochaetota</taxon>
        <taxon>Spirochaetia</taxon>
        <taxon>Spirochaetales</taxon>
        <taxon>Treponemataceae</taxon>
        <taxon>Treponema</taxon>
    </lineage>
</organism>